<evidence type="ECO:0000256" key="5">
    <source>
        <dbReference type="NCBIfam" id="TIGR01927"/>
    </source>
</evidence>
<keyword evidence="3 4" id="KW-0456">Lyase</keyword>
<evidence type="ECO:0000313" key="9">
    <source>
        <dbReference type="Proteomes" id="UP001166251"/>
    </source>
</evidence>
<evidence type="ECO:0000256" key="3">
    <source>
        <dbReference type="ARBA" id="ARBA00023239"/>
    </source>
</evidence>
<dbReference type="InterPro" id="IPR029065">
    <property type="entry name" value="Enolase_C-like"/>
</dbReference>
<evidence type="ECO:0000256" key="4">
    <source>
        <dbReference type="HAMAP-Rule" id="MF_00470"/>
    </source>
</evidence>
<dbReference type="NCBIfam" id="TIGR01927">
    <property type="entry name" value="menC_gam_Gplu"/>
    <property type="match status" value="1"/>
</dbReference>
<comment type="pathway">
    <text evidence="4">Quinol/quinone metabolism; menaquinone biosynthesis.</text>
</comment>
<feature type="binding site" evidence="4">
    <location>
        <position position="169"/>
    </location>
    <ligand>
        <name>Mg(2+)</name>
        <dbReference type="ChEBI" id="CHEBI:18420"/>
    </ligand>
</feature>
<comment type="caution">
    <text evidence="8">The sequence shown here is derived from an EMBL/GenBank/DDBJ whole genome shotgun (WGS) entry which is preliminary data.</text>
</comment>
<dbReference type="SFLD" id="SFLDS00001">
    <property type="entry name" value="Enolase"/>
    <property type="match status" value="1"/>
</dbReference>
<proteinExistence type="inferred from homology"/>
<dbReference type="InterPro" id="IPR010196">
    <property type="entry name" value="OSB_synthase_MenC1"/>
</dbReference>
<keyword evidence="9" id="KW-1185">Reference proteome</keyword>
<dbReference type="InterPro" id="IPR036849">
    <property type="entry name" value="Enolase-like_C_sf"/>
</dbReference>
<dbReference type="Gene3D" id="3.20.20.120">
    <property type="entry name" value="Enolase-like C-terminal domain"/>
    <property type="match status" value="1"/>
</dbReference>
<feature type="binding site" evidence="4">
    <location>
        <position position="217"/>
    </location>
    <ligand>
        <name>Mg(2+)</name>
        <dbReference type="ChEBI" id="CHEBI:18420"/>
    </ligand>
</feature>
<evidence type="ECO:0000256" key="2">
    <source>
        <dbReference type="ARBA" id="ARBA00022842"/>
    </source>
</evidence>
<dbReference type="GO" id="GO:0043748">
    <property type="term" value="F:O-succinylbenzoate synthase activity"/>
    <property type="evidence" value="ECO:0007669"/>
    <property type="project" value="UniProtKB-EC"/>
</dbReference>
<evidence type="ECO:0000259" key="6">
    <source>
        <dbReference type="Pfam" id="PF13378"/>
    </source>
</evidence>
<feature type="domain" description="Enolase C-terminal" evidence="6">
    <location>
        <begin position="137"/>
        <end position="285"/>
    </location>
</feature>
<reference evidence="8" key="1">
    <citation type="submission" date="2021-07" db="EMBL/GenBank/DDBJ databases">
        <title>Neiella marina sp. nov., isolated from the intestinal content of sea cucumber Apostichopus japonicus.</title>
        <authorList>
            <person name="Bai X."/>
        </authorList>
    </citation>
    <scope>NUCLEOTIDE SEQUENCE</scope>
    <source>
        <strain evidence="8">126</strain>
    </source>
</reference>
<comment type="pathway">
    <text evidence="4">Quinol/quinone metabolism; 1,4-dihydroxy-2-naphthoate biosynthesis; 1,4-dihydroxy-2-naphthoate from chorismate: step 4/7.</text>
</comment>
<dbReference type="Proteomes" id="UP001166251">
    <property type="component" value="Unassembled WGS sequence"/>
</dbReference>
<dbReference type="Pfam" id="PF21508">
    <property type="entry name" value="MenC_N"/>
    <property type="match status" value="1"/>
</dbReference>
<dbReference type="EMBL" id="JAHZSS010000020">
    <property type="protein sequence ID" value="MBW8192224.1"/>
    <property type="molecule type" value="Genomic_DNA"/>
</dbReference>
<keyword evidence="1 4" id="KW-0479">Metal-binding</keyword>
<evidence type="ECO:0000313" key="8">
    <source>
        <dbReference type="EMBL" id="MBW8192224.1"/>
    </source>
</evidence>
<evidence type="ECO:0000256" key="1">
    <source>
        <dbReference type="ARBA" id="ARBA00022723"/>
    </source>
</evidence>
<dbReference type="PANTHER" id="PTHR48073">
    <property type="entry name" value="O-SUCCINYLBENZOATE SYNTHASE-RELATED"/>
    <property type="match status" value="1"/>
</dbReference>
<protein>
    <recommendedName>
        <fullName evidence="4 5">o-succinylbenzoate synthase</fullName>
        <shortName evidence="4">OSB synthase</shortName>
        <shortName evidence="4">OSBS</shortName>
        <ecNumber evidence="4 5">4.2.1.113</ecNumber>
    </recommendedName>
    <alternativeName>
        <fullName evidence="4">4-(2'-carboxyphenyl)-4-oxybutyric acid synthase</fullName>
    </alternativeName>
    <alternativeName>
        <fullName evidence="4">o-succinylbenzoic acid synthase</fullName>
    </alternativeName>
</protein>
<organism evidence="8 9">
    <name type="scientific">Neiella holothuriorum</name>
    <dbReference type="NCBI Taxonomy" id="2870530"/>
    <lineage>
        <taxon>Bacteria</taxon>
        <taxon>Pseudomonadati</taxon>
        <taxon>Pseudomonadota</taxon>
        <taxon>Gammaproteobacteria</taxon>
        <taxon>Alteromonadales</taxon>
        <taxon>Echinimonadaceae</taxon>
        <taxon>Neiella</taxon>
    </lineage>
</organism>
<keyword evidence="2 4" id="KW-0460">Magnesium</keyword>
<dbReference type="SFLD" id="SFLDF00009">
    <property type="entry name" value="o-succinylbenzoate_synthase"/>
    <property type="match status" value="1"/>
</dbReference>
<dbReference type="SFLD" id="SFLDG00180">
    <property type="entry name" value="muconate_cycloisomerase"/>
    <property type="match status" value="1"/>
</dbReference>
<dbReference type="Pfam" id="PF13378">
    <property type="entry name" value="MR_MLE_C"/>
    <property type="match status" value="1"/>
</dbReference>
<feature type="active site" description="Proton acceptor" evidence="4">
    <location>
        <position position="239"/>
    </location>
</feature>
<dbReference type="RefSeq" id="WP_220104852.1">
    <property type="nucleotide sequence ID" value="NZ_JAHZSS010000020.1"/>
</dbReference>
<comment type="similarity">
    <text evidence="4">Belongs to the mandelate racemase/muconate lactonizing enzyme family. MenC type 1 subfamily.</text>
</comment>
<comment type="catalytic activity">
    <reaction evidence="4">
        <text>(1R,6R)-6-hydroxy-2-succinyl-cyclohexa-2,4-diene-1-carboxylate = 2-succinylbenzoate + H2O</text>
        <dbReference type="Rhea" id="RHEA:10196"/>
        <dbReference type="ChEBI" id="CHEBI:15377"/>
        <dbReference type="ChEBI" id="CHEBI:18325"/>
        <dbReference type="ChEBI" id="CHEBI:58689"/>
        <dbReference type="EC" id="4.2.1.113"/>
    </reaction>
</comment>
<dbReference type="HAMAP" id="MF_00470">
    <property type="entry name" value="MenC_1"/>
    <property type="match status" value="1"/>
</dbReference>
<feature type="binding site" evidence="4">
    <location>
        <position position="195"/>
    </location>
    <ligand>
        <name>Mg(2+)</name>
        <dbReference type="ChEBI" id="CHEBI:18420"/>
    </ligand>
</feature>
<keyword evidence="4" id="KW-0474">Menaquinone biosynthesis</keyword>
<dbReference type="SUPFAM" id="SSF51604">
    <property type="entry name" value="Enolase C-terminal domain-like"/>
    <property type="match status" value="1"/>
</dbReference>
<comment type="cofactor">
    <cofactor evidence="4">
        <name>a divalent metal cation</name>
        <dbReference type="ChEBI" id="CHEBI:60240"/>
    </cofactor>
</comment>
<dbReference type="InterPro" id="IPR041338">
    <property type="entry name" value="OSBS_N"/>
</dbReference>
<feature type="active site" description="Proton donor" evidence="4">
    <location>
        <position position="141"/>
    </location>
</feature>
<comment type="function">
    <text evidence="4">Converts 2-succinyl-6-hydroxy-2,4-cyclohexadiene-1-carboxylate (SHCHC) to 2-succinylbenzoate (OSB).</text>
</comment>
<dbReference type="PANTHER" id="PTHR48073:SF2">
    <property type="entry name" value="O-SUCCINYLBENZOATE SYNTHASE"/>
    <property type="match status" value="1"/>
</dbReference>
<feature type="domain" description="OSBS enolase-like N-terminal" evidence="7">
    <location>
        <begin position="21"/>
        <end position="109"/>
    </location>
</feature>
<gene>
    <name evidence="4 8" type="primary">menC</name>
    <name evidence="8" type="ORF">K0504_14400</name>
</gene>
<name>A0ABS7EJ12_9GAMM</name>
<accession>A0ABS7EJ12</accession>
<dbReference type="SUPFAM" id="SSF54826">
    <property type="entry name" value="Enolase N-terminal domain-like"/>
    <property type="match status" value="1"/>
</dbReference>
<dbReference type="Gene3D" id="3.30.390.10">
    <property type="entry name" value="Enolase-like, N-terminal domain"/>
    <property type="match status" value="1"/>
</dbReference>
<dbReference type="EC" id="4.2.1.113" evidence="4 5"/>
<evidence type="ECO:0000259" key="7">
    <source>
        <dbReference type="Pfam" id="PF21508"/>
    </source>
</evidence>
<dbReference type="InterPro" id="IPR029017">
    <property type="entry name" value="Enolase-like_N"/>
</dbReference>
<sequence>MKNVRLISTNSHATHNQHALVAVYRFQLTLTAPLQLAHGELSSRHGLLLQFRSHHNDHTQSRWGEASPLPGFSEESLVDTEQALAQWLTGERSFAQLPASLQFAFDMATQPLPCAVNLPASAKLITTSEQPAALPAMAKLKVGSRNVDDDIQRFNDLSKQYPNTRWRLDCNQQWHLQDAQRFAAAVDLARIEFIEEPCQTLAETQALAALGVPVALDETLQSSIYQPTFFAGLTALVCKPMLMGAVSRLQVLTEFARQHQLSVVISGSFESNIGYDYLTRLAAQFAPDVAPGLDTINRLSCDLLTPRLPYTSLPCLTIDQLECVWSARDCAND</sequence>